<evidence type="ECO:0000313" key="2">
    <source>
        <dbReference type="EMBL" id="NIZ41507.1"/>
    </source>
</evidence>
<keyword evidence="3" id="KW-1185">Reference proteome</keyword>
<accession>A0A968KTJ3</accession>
<evidence type="ECO:0000313" key="3">
    <source>
        <dbReference type="Proteomes" id="UP000711995"/>
    </source>
</evidence>
<evidence type="ECO:0000256" key="1">
    <source>
        <dbReference type="SAM" id="SignalP"/>
    </source>
</evidence>
<gene>
    <name evidence="2" type="ORF">HCT14_08295</name>
</gene>
<dbReference type="RefSeq" id="WP_167701129.1">
    <property type="nucleotide sequence ID" value="NZ_CP118177.1"/>
</dbReference>
<protein>
    <submittedName>
        <fullName evidence="2">Uncharacterized protein</fullName>
    </submittedName>
</protein>
<dbReference type="AlphaFoldDB" id="A0A968KTJ3"/>
<sequence length="216" mass="24643">MMFQQKFLLLLLLWGSIHLSASAQIQEDSQMEQYLSSTVMQLRASTRHSDIHAVTWENIADSIVTKDGQVGNYYVMHIYLKRHNPAYAQSIDTLSQEVHADTFAMLKVLQPLIAHKDSPLHLSNHMVYFIFSFWGNPEAGSTQWLNIVSGSIGGDKLADLNLESTCYQQLFGSISFQAHISIPKGFSHPKLWPRIMIWEAEDPKGRATFLYFDNDH</sequence>
<reference evidence="2 3" key="1">
    <citation type="submission" date="2020-03" db="EMBL/GenBank/DDBJ databases">
        <title>Spirochaetal bacteria isolated from arthropods constitute a novel genus Entomospira genus novum within the order Spirochaetales.</title>
        <authorList>
            <person name="Grana-Miraglia L."/>
            <person name="Sikutova S."/>
            <person name="Fingerle V."/>
            <person name="Sing A."/>
            <person name="Castillo-Ramirez S."/>
            <person name="Margos G."/>
            <person name="Rudolf I."/>
        </authorList>
    </citation>
    <scope>NUCLEOTIDE SEQUENCE [LARGE SCALE GENOMIC DNA]</scope>
    <source>
        <strain evidence="2 3">BR193</strain>
    </source>
</reference>
<comment type="caution">
    <text evidence="2">The sequence shown here is derived from an EMBL/GenBank/DDBJ whole genome shotgun (WGS) entry which is preliminary data.</text>
</comment>
<proteinExistence type="predicted"/>
<keyword evidence="1" id="KW-0732">Signal</keyword>
<feature type="signal peptide" evidence="1">
    <location>
        <begin position="1"/>
        <end position="23"/>
    </location>
</feature>
<feature type="chain" id="PRO_5036684504" evidence="1">
    <location>
        <begin position="24"/>
        <end position="216"/>
    </location>
</feature>
<dbReference type="Proteomes" id="UP000711995">
    <property type="component" value="Unassembled WGS sequence"/>
</dbReference>
<name>A0A968KTJ3_9SPIO</name>
<dbReference type="EMBL" id="JAATLJ010000004">
    <property type="protein sequence ID" value="NIZ41507.1"/>
    <property type="molecule type" value="Genomic_DNA"/>
</dbReference>
<organism evidence="2 3">
    <name type="scientific">Entomospira entomophila</name>
    <dbReference type="NCBI Taxonomy" id="2719988"/>
    <lineage>
        <taxon>Bacteria</taxon>
        <taxon>Pseudomonadati</taxon>
        <taxon>Spirochaetota</taxon>
        <taxon>Spirochaetia</taxon>
        <taxon>Spirochaetales</taxon>
        <taxon>Spirochaetaceae</taxon>
        <taxon>Entomospira</taxon>
    </lineage>
</organism>